<organism evidence="14 15">
    <name type="scientific">Cyanidioschyzon merolae (strain NIES-3377 / 10D)</name>
    <name type="common">Unicellular red alga</name>
    <dbReference type="NCBI Taxonomy" id="280699"/>
    <lineage>
        <taxon>Eukaryota</taxon>
        <taxon>Rhodophyta</taxon>
        <taxon>Bangiophyceae</taxon>
        <taxon>Cyanidiales</taxon>
        <taxon>Cyanidiaceae</taxon>
        <taxon>Cyanidioschyzon</taxon>
    </lineage>
</organism>
<dbReference type="PRINTS" id="PR01659">
    <property type="entry name" value="MCMPROTEIN3"/>
</dbReference>
<feature type="compositionally biased region" description="Low complexity" evidence="12">
    <location>
        <begin position="545"/>
        <end position="556"/>
    </location>
</feature>
<evidence type="ECO:0000256" key="6">
    <source>
        <dbReference type="ARBA" id="ARBA00022806"/>
    </source>
</evidence>
<feature type="compositionally biased region" description="Low complexity" evidence="12">
    <location>
        <begin position="783"/>
        <end position="796"/>
    </location>
</feature>
<dbReference type="GO" id="GO:1902975">
    <property type="term" value="P:mitotic DNA replication initiation"/>
    <property type="evidence" value="ECO:0007669"/>
    <property type="project" value="TreeGrafter"/>
</dbReference>
<dbReference type="GO" id="GO:0016887">
    <property type="term" value="F:ATP hydrolysis activity"/>
    <property type="evidence" value="ECO:0007669"/>
    <property type="project" value="RHEA"/>
</dbReference>
<dbReference type="Pfam" id="PF17207">
    <property type="entry name" value="MCM_OB"/>
    <property type="match status" value="1"/>
</dbReference>
<evidence type="ECO:0000256" key="4">
    <source>
        <dbReference type="ARBA" id="ARBA00022741"/>
    </source>
</evidence>
<dbReference type="InterPro" id="IPR033762">
    <property type="entry name" value="MCM_OB"/>
</dbReference>
<dbReference type="EC" id="3.6.4.12" evidence="11"/>
<dbReference type="KEGG" id="cme:CYME_CMH264C"/>
<dbReference type="InterPro" id="IPR031327">
    <property type="entry name" value="MCM"/>
</dbReference>
<dbReference type="SUPFAM" id="SSF50249">
    <property type="entry name" value="Nucleic acid-binding proteins"/>
    <property type="match status" value="1"/>
</dbReference>
<dbReference type="Pfam" id="PF00493">
    <property type="entry name" value="MCM"/>
    <property type="match status" value="1"/>
</dbReference>
<dbReference type="GO" id="GO:0000727">
    <property type="term" value="P:double-strand break repair via break-induced replication"/>
    <property type="evidence" value="ECO:0007669"/>
    <property type="project" value="TreeGrafter"/>
</dbReference>
<evidence type="ECO:0000259" key="13">
    <source>
        <dbReference type="PROSITE" id="PS50051"/>
    </source>
</evidence>
<evidence type="ECO:0000313" key="15">
    <source>
        <dbReference type="Proteomes" id="UP000007014"/>
    </source>
</evidence>
<evidence type="ECO:0000256" key="7">
    <source>
        <dbReference type="ARBA" id="ARBA00022840"/>
    </source>
</evidence>
<dbReference type="Gene3D" id="3.40.50.300">
    <property type="entry name" value="P-loop containing nucleotide triphosphate hydrolases"/>
    <property type="match status" value="1"/>
</dbReference>
<evidence type="ECO:0000256" key="12">
    <source>
        <dbReference type="SAM" id="MobiDB-lite"/>
    </source>
</evidence>
<comment type="catalytic activity">
    <reaction evidence="11">
        <text>ATP + H2O = ADP + phosphate + H(+)</text>
        <dbReference type="Rhea" id="RHEA:13065"/>
        <dbReference type="ChEBI" id="CHEBI:15377"/>
        <dbReference type="ChEBI" id="CHEBI:15378"/>
        <dbReference type="ChEBI" id="CHEBI:30616"/>
        <dbReference type="ChEBI" id="CHEBI:43474"/>
        <dbReference type="ChEBI" id="CHEBI:456216"/>
        <dbReference type="EC" id="3.6.4.12"/>
    </reaction>
</comment>
<dbReference type="Pfam" id="PF17855">
    <property type="entry name" value="MCM_lid"/>
    <property type="match status" value="1"/>
</dbReference>
<comment type="subunit">
    <text evidence="11">Component of the MCM2-7 complex.</text>
</comment>
<dbReference type="SMART" id="SM00382">
    <property type="entry name" value="AAA"/>
    <property type="match status" value="1"/>
</dbReference>
<evidence type="ECO:0000313" key="14">
    <source>
        <dbReference type="EMBL" id="BAM79908.1"/>
    </source>
</evidence>
<dbReference type="GO" id="GO:0005634">
    <property type="term" value="C:nucleus"/>
    <property type="evidence" value="ECO:0007669"/>
    <property type="project" value="UniProtKB-SubCell"/>
</dbReference>
<accession>M1VGR0</accession>
<feature type="compositionally biased region" description="Low complexity" evidence="12">
    <location>
        <begin position="717"/>
        <end position="728"/>
    </location>
</feature>
<keyword evidence="7 10" id="KW-0067">ATP-binding</keyword>
<name>M1VGR0_CYAM1</name>
<gene>
    <name evidence="14" type="ORF">CYME_CMH264C</name>
</gene>
<dbReference type="InterPro" id="IPR041562">
    <property type="entry name" value="MCM_lid"/>
</dbReference>
<dbReference type="PROSITE" id="PS00847">
    <property type="entry name" value="MCM_1"/>
    <property type="match status" value="1"/>
</dbReference>
<feature type="region of interest" description="Disordered" evidence="12">
    <location>
        <begin position="533"/>
        <end position="563"/>
    </location>
</feature>
<dbReference type="Gene3D" id="2.40.50.140">
    <property type="entry name" value="Nucleic acid-binding proteins"/>
    <property type="match status" value="1"/>
</dbReference>
<keyword evidence="5 11" id="KW-0378">Hydrolase</keyword>
<feature type="compositionally biased region" description="Low complexity" evidence="12">
    <location>
        <begin position="767"/>
        <end position="776"/>
    </location>
</feature>
<dbReference type="SUPFAM" id="SSF52540">
    <property type="entry name" value="P-loop containing nucleoside triphosphate hydrolases"/>
    <property type="match status" value="1"/>
</dbReference>
<keyword evidence="6 11" id="KW-0347">Helicase</keyword>
<reference evidence="14 15" key="1">
    <citation type="journal article" date="2004" name="Nature">
        <title>Genome sequence of the ultrasmall unicellular red alga Cyanidioschyzon merolae 10D.</title>
        <authorList>
            <person name="Matsuzaki M."/>
            <person name="Misumi O."/>
            <person name="Shin-i T."/>
            <person name="Maruyama S."/>
            <person name="Takahara M."/>
            <person name="Miyagishima S."/>
            <person name="Mori T."/>
            <person name="Nishida K."/>
            <person name="Yagisawa F."/>
            <person name="Nishida K."/>
            <person name="Yoshida Y."/>
            <person name="Nishimura Y."/>
            <person name="Nakao S."/>
            <person name="Kobayashi T."/>
            <person name="Momoyama Y."/>
            <person name="Higashiyama T."/>
            <person name="Minoda A."/>
            <person name="Sano M."/>
            <person name="Nomoto H."/>
            <person name="Oishi K."/>
            <person name="Hayashi H."/>
            <person name="Ohta F."/>
            <person name="Nishizaka S."/>
            <person name="Haga S."/>
            <person name="Miura S."/>
            <person name="Morishita T."/>
            <person name="Kabeya Y."/>
            <person name="Terasawa K."/>
            <person name="Suzuki Y."/>
            <person name="Ishii Y."/>
            <person name="Asakawa S."/>
            <person name="Takano H."/>
            <person name="Ohta N."/>
            <person name="Kuroiwa H."/>
            <person name="Tanaka K."/>
            <person name="Shimizu N."/>
            <person name="Sugano S."/>
            <person name="Sato N."/>
            <person name="Nozaki H."/>
            <person name="Ogasawara N."/>
            <person name="Kohara Y."/>
            <person name="Kuroiwa T."/>
        </authorList>
    </citation>
    <scope>NUCLEOTIDE SEQUENCE [LARGE SCALE GENOMIC DNA]</scope>
    <source>
        <strain evidence="14 15">10D</strain>
    </source>
</reference>
<dbReference type="GeneID" id="16993584"/>
<dbReference type="InterPro" id="IPR008046">
    <property type="entry name" value="Mcm3"/>
</dbReference>
<dbReference type="GO" id="GO:0042555">
    <property type="term" value="C:MCM complex"/>
    <property type="evidence" value="ECO:0007669"/>
    <property type="project" value="UniProtKB-UniRule"/>
</dbReference>
<dbReference type="Gene3D" id="3.30.1640.10">
    <property type="entry name" value="mini-chromosome maintenance (MCM) complex, chain A, domain 1"/>
    <property type="match status" value="1"/>
</dbReference>
<dbReference type="SMART" id="SM00350">
    <property type="entry name" value="MCM"/>
    <property type="match status" value="1"/>
</dbReference>
<dbReference type="PROSITE" id="PS50051">
    <property type="entry name" value="MCM_2"/>
    <property type="match status" value="1"/>
</dbReference>
<keyword evidence="3 11" id="KW-0235">DNA replication</keyword>
<feature type="domain" description="MCM C-terminal AAA(+) ATPase" evidence="13">
    <location>
        <begin position="304"/>
        <end position="510"/>
    </location>
</feature>
<dbReference type="STRING" id="280699.M1VGR0"/>
<evidence type="ECO:0000256" key="11">
    <source>
        <dbReference type="RuleBase" id="RU368061"/>
    </source>
</evidence>
<dbReference type="Gene3D" id="2.20.28.10">
    <property type="match status" value="1"/>
</dbReference>
<dbReference type="PANTHER" id="PTHR11630">
    <property type="entry name" value="DNA REPLICATION LICENSING FACTOR MCM FAMILY MEMBER"/>
    <property type="match status" value="1"/>
</dbReference>
<keyword evidence="9 11" id="KW-0539">Nucleus</keyword>
<evidence type="ECO:0000256" key="3">
    <source>
        <dbReference type="ARBA" id="ARBA00022705"/>
    </source>
</evidence>
<evidence type="ECO:0000256" key="10">
    <source>
        <dbReference type="RuleBase" id="RU004070"/>
    </source>
</evidence>
<dbReference type="Proteomes" id="UP000007014">
    <property type="component" value="Chromosome 8"/>
</dbReference>
<sequence length="936" mass="102094">METAFQSLFTAPDQDQDFRSKIRDLFESEAPVWEPLQQQLEALRRGRQRRLIVSLDLLRREEPTIAKLLFENPLRFLPIFEEVLTDYIAQWNTALAAAGAAGRERQRLHVGFEGAFGALHATPRSLRASMLNSMVCVDGIITRVSAVRPKVVESVHFIPAKNEIVHRVYRDGISLDVAQNRGLGAAIYPTRDEDGNPMETEFGLSAYRDFQTATLQEMPERTPPGQLPRTVDIVFEADLVDVCKPGMRVRIIGTYRALGGKTTTYFATKIVANHCIPLSDTQHRLKFSERDLANIREVASTPGGIELLTASIAPSICGHYFIKKAVLLQLVGGAEKNLSNGTHLRGDINILLVGDPSTAKSQMLRFVLHVAPSAISTTGRGSSGVGLTAAVTTDPDTGERHLEAGAMVLADRGVVCIDEFDKMSDADRVAIHEVMEQQTVTIAKAGIHTTLNARCSVLAAANPIYGSYDRRRKPAENIALPDSLLSRFDLVFIVLDTISRERDELIARHVLRVHQYRNPDRAGRAELAGYAGADVDTPLDERATPENNAPPAEATTVESTDDQGFESDAAAAAGAARASDDPMTAPLFVSHQANEAIQGAAAHRILSVPFLQKYIHYARELSPQLTEEAAAYIASRYRDLRAKDDARTLPITARQLETMIRLATAHAKLRLSLTVDITDARAAFDLLNFALYHETQIDREHDVARAAPVRSPDANTSPVSASAAAPLPQRSGTRRRTAPASRRLDPFAFDDDDDNNGDGDDGDESEAASNASASDEPSYSPGRRQAASRSSRASQQRIRRRVRSGAALGSSVTPQASDIAAHSTLSPQAGGISSGPETRPVTENLAALRVTGERVTPPNQQADAMTVPLVDDALLERVQQAIEAITSAERSESTSFDQLVEQLADPTIEREQVERALQALEAMGLIMYRSNLIFRI</sequence>
<dbReference type="InterPro" id="IPR001208">
    <property type="entry name" value="MCM_dom"/>
</dbReference>
<comment type="similarity">
    <text evidence="2 10">Belongs to the MCM family.</text>
</comment>
<evidence type="ECO:0000256" key="1">
    <source>
        <dbReference type="ARBA" id="ARBA00004123"/>
    </source>
</evidence>
<proteinExistence type="inferred from homology"/>
<feature type="compositionally biased region" description="Acidic residues" evidence="12">
    <location>
        <begin position="748"/>
        <end position="766"/>
    </location>
</feature>
<dbReference type="GO" id="GO:0006271">
    <property type="term" value="P:DNA strand elongation involved in DNA replication"/>
    <property type="evidence" value="ECO:0007669"/>
    <property type="project" value="TreeGrafter"/>
</dbReference>
<comment type="function">
    <text evidence="11">Acts as component of the MCM2-7 complex (MCM complex) which is the replicative helicase essential for 'once per cell cycle' DNA replication initiation and elongation in eukaryotic cells. The active ATPase sites in the MCM2-7 ring are formed through the interaction surfaces of two neighboring subunits such that a critical structure of a conserved arginine finger motif is provided in trans relative to the ATP-binding site of the Walker A box of the adjacent subunit. The six ATPase active sites, however, are likely to contribute differentially to the complex helicase activity.</text>
</comment>
<dbReference type="GO" id="GO:0005524">
    <property type="term" value="F:ATP binding"/>
    <property type="evidence" value="ECO:0007669"/>
    <property type="project" value="UniProtKB-UniRule"/>
</dbReference>
<evidence type="ECO:0000256" key="9">
    <source>
        <dbReference type="ARBA" id="ARBA00023242"/>
    </source>
</evidence>
<protein>
    <recommendedName>
        <fullName evidence="11">DNA replication licensing factor MCM3</fullName>
        <ecNumber evidence="11">3.6.4.12</ecNumber>
    </recommendedName>
</protein>
<dbReference type="GO" id="GO:0003697">
    <property type="term" value="F:single-stranded DNA binding"/>
    <property type="evidence" value="ECO:0007669"/>
    <property type="project" value="TreeGrafter"/>
</dbReference>
<dbReference type="Pfam" id="PF14551">
    <property type="entry name" value="MCM_N"/>
    <property type="match status" value="1"/>
</dbReference>
<keyword evidence="4 10" id="KW-0547">Nucleotide-binding</keyword>
<dbReference type="GO" id="GO:0017116">
    <property type="term" value="F:single-stranded DNA helicase activity"/>
    <property type="evidence" value="ECO:0007669"/>
    <property type="project" value="TreeGrafter"/>
</dbReference>
<keyword evidence="15" id="KW-1185">Reference proteome</keyword>
<feature type="region of interest" description="Disordered" evidence="12">
    <location>
        <begin position="708"/>
        <end position="819"/>
    </location>
</feature>
<dbReference type="InterPro" id="IPR003593">
    <property type="entry name" value="AAA+_ATPase"/>
</dbReference>
<evidence type="ECO:0000256" key="5">
    <source>
        <dbReference type="ARBA" id="ARBA00022801"/>
    </source>
</evidence>
<comment type="subcellular location">
    <subcellularLocation>
        <location evidence="1 11">Nucleus</location>
    </subcellularLocation>
</comment>
<dbReference type="InterPro" id="IPR027925">
    <property type="entry name" value="MCM_N"/>
</dbReference>
<keyword evidence="8 10" id="KW-0238">DNA-binding</keyword>
<dbReference type="InterPro" id="IPR018525">
    <property type="entry name" value="MCM_CS"/>
</dbReference>
<dbReference type="OrthoDB" id="1882346at2759"/>
<dbReference type="EMBL" id="AP006490">
    <property type="protein sequence ID" value="BAM79908.1"/>
    <property type="molecule type" value="Genomic_DNA"/>
</dbReference>
<dbReference type="InterPro" id="IPR027417">
    <property type="entry name" value="P-loop_NTPase"/>
</dbReference>
<evidence type="ECO:0000256" key="2">
    <source>
        <dbReference type="ARBA" id="ARBA00008010"/>
    </source>
</evidence>
<dbReference type="AlphaFoldDB" id="M1VGR0"/>
<dbReference type="PANTHER" id="PTHR11630:SF46">
    <property type="entry name" value="DNA REPLICATION LICENSING FACTOR MCM3-RELATED"/>
    <property type="match status" value="1"/>
</dbReference>
<dbReference type="PRINTS" id="PR01657">
    <property type="entry name" value="MCMFAMILY"/>
</dbReference>
<reference evidence="14 15" key="2">
    <citation type="journal article" date="2007" name="BMC Biol.">
        <title>A 100%-complete sequence reveals unusually simple genomic features in the hot-spring red alga Cyanidioschyzon merolae.</title>
        <authorList>
            <person name="Nozaki H."/>
            <person name="Takano H."/>
            <person name="Misumi O."/>
            <person name="Terasawa K."/>
            <person name="Matsuzaki M."/>
            <person name="Maruyama S."/>
            <person name="Nishida K."/>
            <person name="Yagisawa F."/>
            <person name="Yoshida Y."/>
            <person name="Fujiwara T."/>
            <person name="Takio S."/>
            <person name="Tamura K."/>
            <person name="Chung S.J."/>
            <person name="Nakamura S."/>
            <person name="Kuroiwa H."/>
            <person name="Tanaka K."/>
            <person name="Sato N."/>
            <person name="Kuroiwa T."/>
        </authorList>
    </citation>
    <scope>NUCLEOTIDE SEQUENCE [LARGE SCALE GENOMIC DNA]</scope>
    <source>
        <strain evidence="14 15">10D</strain>
    </source>
</reference>
<evidence type="ECO:0000256" key="8">
    <source>
        <dbReference type="ARBA" id="ARBA00023125"/>
    </source>
</evidence>
<dbReference type="RefSeq" id="XP_005536194.1">
    <property type="nucleotide sequence ID" value="XM_005536137.1"/>
</dbReference>
<dbReference type="eggNOG" id="KOG0479">
    <property type="taxonomic scope" value="Eukaryota"/>
</dbReference>
<dbReference type="InterPro" id="IPR012340">
    <property type="entry name" value="NA-bd_OB-fold"/>
</dbReference>